<evidence type="ECO:0000313" key="9">
    <source>
        <dbReference type="Proteomes" id="UP000197535"/>
    </source>
</evidence>
<dbReference type="InterPro" id="IPR050595">
    <property type="entry name" value="Bact_response_regulator"/>
</dbReference>
<gene>
    <name evidence="8" type="ORF">AYR66_20960</name>
</gene>
<feature type="modified residue" description="4-aspartylphosphate" evidence="6">
    <location>
        <position position="57"/>
    </location>
</feature>
<accession>A0A254TPE4</accession>
<dbReference type="RefSeq" id="WP_088708441.1">
    <property type="nucleotide sequence ID" value="NZ_LSTO01000001.1"/>
</dbReference>
<dbReference type="OrthoDB" id="9801101at2"/>
<evidence type="ECO:0000259" key="7">
    <source>
        <dbReference type="PROSITE" id="PS50110"/>
    </source>
</evidence>
<dbReference type="Gene3D" id="3.40.50.2300">
    <property type="match status" value="1"/>
</dbReference>
<evidence type="ECO:0000256" key="2">
    <source>
        <dbReference type="ARBA" id="ARBA00023012"/>
    </source>
</evidence>
<dbReference type="AlphaFoldDB" id="A0A254TPE4"/>
<dbReference type="GO" id="GO:0000160">
    <property type="term" value="P:phosphorelay signal transduction system"/>
    <property type="evidence" value="ECO:0007669"/>
    <property type="project" value="UniProtKB-KW"/>
</dbReference>
<dbReference type="PANTHER" id="PTHR44591">
    <property type="entry name" value="STRESS RESPONSE REGULATOR PROTEIN 1"/>
    <property type="match status" value="1"/>
</dbReference>
<keyword evidence="4" id="KW-0238">DNA-binding</keyword>
<sequence>MQANAPATILIVDDEERNRKLLEVFMQAEGYRTITVGEGSEAVVLAARERPDLVLLDMMMPGMDGFEVARTLKAEPELRHIPLIVVSSLDDIASRRRVLSAGADEVIHKPVDRWQLSQLVTRLLKASSGG</sequence>
<feature type="domain" description="Response regulatory" evidence="7">
    <location>
        <begin position="8"/>
        <end position="124"/>
    </location>
</feature>
<keyword evidence="1 6" id="KW-0597">Phosphoprotein</keyword>
<dbReference type="GO" id="GO:0003677">
    <property type="term" value="F:DNA binding"/>
    <property type="evidence" value="ECO:0007669"/>
    <property type="project" value="UniProtKB-KW"/>
</dbReference>
<dbReference type="Pfam" id="PF00072">
    <property type="entry name" value="Response_reg"/>
    <property type="match status" value="1"/>
</dbReference>
<dbReference type="InterPro" id="IPR011006">
    <property type="entry name" value="CheY-like_superfamily"/>
</dbReference>
<evidence type="ECO:0000256" key="1">
    <source>
        <dbReference type="ARBA" id="ARBA00022553"/>
    </source>
</evidence>
<comment type="caution">
    <text evidence="8">The sequence shown here is derived from an EMBL/GenBank/DDBJ whole genome shotgun (WGS) entry which is preliminary data.</text>
</comment>
<dbReference type="SUPFAM" id="SSF52172">
    <property type="entry name" value="CheY-like"/>
    <property type="match status" value="1"/>
</dbReference>
<dbReference type="PANTHER" id="PTHR44591:SF23">
    <property type="entry name" value="CHEY SUBFAMILY"/>
    <property type="match status" value="1"/>
</dbReference>
<dbReference type="InterPro" id="IPR001789">
    <property type="entry name" value="Sig_transdc_resp-reg_receiver"/>
</dbReference>
<organism evidence="8 9">
    <name type="scientific">Noviherbaspirillum denitrificans</name>
    <dbReference type="NCBI Taxonomy" id="1968433"/>
    <lineage>
        <taxon>Bacteria</taxon>
        <taxon>Pseudomonadati</taxon>
        <taxon>Pseudomonadota</taxon>
        <taxon>Betaproteobacteria</taxon>
        <taxon>Burkholderiales</taxon>
        <taxon>Oxalobacteraceae</taxon>
        <taxon>Noviherbaspirillum</taxon>
    </lineage>
</organism>
<protein>
    <submittedName>
        <fullName evidence="8">Response regulator receiver protein</fullName>
    </submittedName>
</protein>
<keyword evidence="5" id="KW-0804">Transcription</keyword>
<dbReference type="FunFam" id="3.40.50.2300:FF:000001">
    <property type="entry name" value="DNA-binding response regulator PhoB"/>
    <property type="match status" value="1"/>
</dbReference>
<evidence type="ECO:0000313" key="8">
    <source>
        <dbReference type="EMBL" id="OWW21588.1"/>
    </source>
</evidence>
<evidence type="ECO:0000256" key="5">
    <source>
        <dbReference type="ARBA" id="ARBA00023163"/>
    </source>
</evidence>
<keyword evidence="2" id="KW-0902">Two-component regulatory system</keyword>
<name>A0A254TPE4_9BURK</name>
<proteinExistence type="predicted"/>
<keyword evidence="9" id="KW-1185">Reference proteome</keyword>
<keyword evidence="3" id="KW-0805">Transcription regulation</keyword>
<dbReference type="PROSITE" id="PS50110">
    <property type="entry name" value="RESPONSE_REGULATORY"/>
    <property type="match status" value="1"/>
</dbReference>
<evidence type="ECO:0000256" key="6">
    <source>
        <dbReference type="PROSITE-ProRule" id="PRU00169"/>
    </source>
</evidence>
<dbReference type="SMART" id="SM00448">
    <property type="entry name" value="REC"/>
    <property type="match status" value="1"/>
</dbReference>
<dbReference type="Proteomes" id="UP000197535">
    <property type="component" value="Unassembled WGS sequence"/>
</dbReference>
<reference evidence="8 9" key="1">
    <citation type="submission" date="2016-02" db="EMBL/GenBank/DDBJ databases">
        <authorList>
            <person name="Wen L."/>
            <person name="He K."/>
            <person name="Yang H."/>
        </authorList>
    </citation>
    <scope>NUCLEOTIDE SEQUENCE [LARGE SCALE GENOMIC DNA]</scope>
    <source>
        <strain evidence="8 9">TSA40</strain>
    </source>
</reference>
<dbReference type="EMBL" id="LSTO01000001">
    <property type="protein sequence ID" value="OWW21588.1"/>
    <property type="molecule type" value="Genomic_DNA"/>
</dbReference>
<evidence type="ECO:0000256" key="3">
    <source>
        <dbReference type="ARBA" id="ARBA00023015"/>
    </source>
</evidence>
<evidence type="ECO:0000256" key="4">
    <source>
        <dbReference type="ARBA" id="ARBA00023125"/>
    </source>
</evidence>